<keyword evidence="3" id="KW-0862">Zinc</keyword>
<evidence type="ECO:0000256" key="1">
    <source>
        <dbReference type="ARBA" id="ARBA00022723"/>
    </source>
</evidence>
<keyword evidence="7" id="KW-1185">Reference proteome</keyword>
<organism evidence="6 7">
    <name type="scientific">Piloderma croceum (strain F 1598)</name>
    <dbReference type="NCBI Taxonomy" id="765440"/>
    <lineage>
        <taxon>Eukaryota</taxon>
        <taxon>Fungi</taxon>
        <taxon>Dikarya</taxon>
        <taxon>Basidiomycota</taxon>
        <taxon>Agaricomycotina</taxon>
        <taxon>Agaricomycetes</taxon>
        <taxon>Agaricomycetidae</taxon>
        <taxon>Atheliales</taxon>
        <taxon>Atheliaceae</taxon>
        <taxon>Piloderma</taxon>
    </lineage>
</organism>
<evidence type="ECO:0000259" key="5">
    <source>
        <dbReference type="PROSITE" id="PS50865"/>
    </source>
</evidence>
<evidence type="ECO:0000256" key="3">
    <source>
        <dbReference type="ARBA" id="ARBA00022833"/>
    </source>
</evidence>
<dbReference type="InParanoid" id="A0A0C3F2W9"/>
<keyword evidence="2 4" id="KW-0863">Zinc-finger</keyword>
<reference evidence="7" key="2">
    <citation type="submission" date="2015-01" db="EMBL/GenBank/DDBJ databases">
        <title>Evolutionary Origins and Diversification of the Mycorrhizal Mutualists.</title>
        <authorList>
            <consortium name="DOE Joint Genome Institute"/>
            <consortium name="Mycorrhizal Genomics Consortium"/>
            <person name="Kohler A."/>
            <person name="Kuo A."/>
            <person name="Nagy L.G."/>
            <person name="Floudas D."/>
            <person name="Copeland A."/>
            <person name="Barry K.W."/>
            <person name="Cichocki N."/>
            <person name="Veneault-Fourrey C."/>
            <person name="LaButti K."/>
            <person name="Lindquist E.A."/>
            <person name="Lipzen A."/>
            <person name="Lundell T."/>
            <person name="Morin E."/>
            <person name="Murat C."/>
            <person name="Riley R."/>
            <person name="Ohm R."/>
            <person name="Sun H."/>
            <person name="Tunlid A."/>
            <person name="Henrissat B."/>
            <person name="Grigoriev I.V."/>
            <person name="Hibbett D.S."/>
            <person name="Martin F."/>
        </authorList>
    </citation>
    <scope>NUCLEOTIDE SEQUENCE [LARGE SCALE GENOMIC DNA]</scope>
    <source>
        <strain evidence="7">F 1598</strain>
    </source>
</reference>
<dbReference type="AlphaFoldDB" id="A0A0C3F2W9"/>
<evidence type="ECO:0000256" key="4">
    <source>
        <dbReference type="PROSITE-ProRule" id="PRU00134"/>
    </source>
</evidence>
<dbReference type="GO" id="GO:0008270">
    <property type="term" value="F:zinc ion binding"/>
    <property type="evidence" value="ECO:0007669"/>
    <property type="project" value="UniProtKB-KW"/>
</dbReference>
<protein>
    <recommendedName>
        <fullName evidence="5">MYND-type domain-containing protein</fullName>
    </recommendedName>
</protein>
<dbReference type="EMBL" id="KN833064">
    <property type="protein sequence ID" value="KIM74266.1"/>
    <property type="molecule type" value="Genomic_DNA"/>
</dbReference>
<name>A0A0C3F2W9_PILCF</name>
<feature type="domain" description="MYND-type" evidence="5">
    <location>
        <begin position="267"/>
        <end position="316"/>
    </location>
</feature>
<dbReference type="InterPro" id="IPR002893">
    <property type="entry name" value="Znf_MYND"/>
</dbReference>
<dbReference type="Pfam" id="PF01753">
    <property type="entry name" value="zf-MYND"/>
    <property type="match status" value="1"/>
</dbReference>
<accession>A0A0C3F2W9</accession>
<reference evidence="6 7" key="1">
    <citation type="submission" date="2014-04" db="EMBL/GenBank/DDBJ databases">
        <authorList>
            <consortium name="DOE Joint Genome Institute"/>
            <person name="Kuo A."/>
            <person name="Tarkka M."/>
            <person name="Buscot F."/>
            <person name="Kohler A."/>
            <person name="Nagy L.G."/>
            <person name="Floudas D."/>
            <person name="Copeland A."/>
            <person name="Barry K.W."/>
            <person name="Cichocki N."/>
            <person name="Veneault-Fourrey C."/>
            <person name="LaButti K."/>
            <person name="Lindquist E.A."/>
            <person name="Lipzen A."/>
            <person name="Lundell T."/>
            <person name="Morin E."/>
            <person name="Murat C."/>
            <person name="Sun H."/>
            <person name="Tunlid A."/>
            <person name="Henrissat B."/>
            <person name="Grigoriev I.V."/>
            <person name="Hibbett D.S."/>
            <person name="Martin F."/>
            <person name="Nordberg H.P."/>
            <person name="Cantor M.N."/>
            <person name="Hua S.X."/>
        </authorList>
    </citation>
    <scope>NUCLEOTIDE SEQUENCE [LARGE SCALE GENOMIC DNA]</scope>
    <source>
        <strain evidence="6 7">F 1598</strain>
    </source>
</reference>
<evidence type="ECO:0000313" key="7">
    <source>
        <dbReference type="Proteomes" id="UP000054166"/>
    </source>
</evidence>
<gene>
    <name evidence="6" type="ORF">PILCRDRAFT_14608</name>
</gene>
<dbReference type="Gene3D" id="6.10.140.2220">
    <property type="match status" value="1"/>
</dbReference>
<dbReference type="OrthoDB" id="5231159at2759"/>
<sequence>MAHTERTTAPATTDEDFSLWALKFKFTSIQSDPWRWNKEWEKVLRTLSFSKDVYPMMGGMYKKDSWPTTELSTHTQELRGNVCKMQNVIANLWGELQEKGHIVTAWFLLAESERQRHLLKGLEGACQQAHCRQDARALCPEITISSMLKQKGQAFIDFIDAYKKGKDDVSENTPYYLPSEWWGDGLEDLPQTLTDTFVESTFALLTLHRNEFISHFLIHATMSVLHDLSKGSAGMDPVTDFMMSQGPFATAWGKTLAGVRDKPLVRCEHCTKTPEEIGRDMKFMLCSICKSKLDFPVHYCSQACQKGDWQRHKKHCGKSKVSKKLPGTVHDPFWAFLEMPDHLRHADIQGGGVPVASMGFPAPNSQREYSQALQRQLSLINADKEADYFLFDDDDRPVRVVLHGMWMKMAFRILRSDILATSEQNGLGAIAEYLIKVMGQKPGLSRDTILRQLQNEYGGDVASKVTEWERKAAENGFEGSTFLESMGRNLMDTMPSMMGVGPN</sequence>
<keyword evidence="1" id="KW-0479">Metal-binding</keyword>
<evidence type="ECO:0000256" key="2">
    <source>
        <dbReference type="ARBA" id="ARBA00022771"/>
    </source>
</evidence>
<evidence type="ECO:0000313" key="6">
    <source>
        <dbReference type="EMBL" id="KIM74266.1"/>
    </source>
</evidence>
<proteinExistence type="predicted"/>
<dbReference type="Proteomes" id="UP000054166">
    <property type="component" value="Unassembled WGS sequence"/>
</dbReference>
<dbReference type="PROSITE" id="PS50865">
    <property type="entry name" value="ZF_MYND_2"/>
    <property type="match status" value="1"/>
</dbReference>
<dbReference type="SUPFAM" id="SSF144232">
    <property type="entry name" value="HIT/MYND zinc finger-like"/>
    <property type="match status" value="1"/>
</dbReference>
<dbReference type="HOGENOM" id="CLU_039543_0_0_1"/>